<protein>
    <submittedName>
        <fullName evidence="2">Rab-like protein 6</fullName>
    </submittedName>
</protein>
<feature type="region of interest" description="Disordered" evidence="1">
    <location>
        <begin position="1"/>
        <end position="24"/>
    </location>
</feature>
<dbReference type="Pfam" id="PF08477">
    <property type="entry name" value="Roc"/>
    <property type="match status" value="1"/>
</dbReference>
<feature type="region of interest" description="Disordered" evidence="1">
    <location>
        <begin position="285"/>
        <end position="372"/>
    </location>
</feature>
<dbReference type="InterPro" id="IPR040385">
    <property type="entry name" value="RABL6"/>
</dbReference>
<feature type="compositionally biased region" description="Polar residues" evidence="1">
    <location>
        <begin position="349"/>
        <end position="372"/>
    </location>
</feature>
<dbReference type="InterPro" id="IPR027417">
    <property type="entry name" value="P-loop_NTPase"/>
</dbReference>
<feature type="compositionally biased region" description="Polar residues" evidence="1">
    <location>
        <begin position="293"/>
        <end position="305"/>
    </location>
</feature>
<organism evidence="2 3">
    <name type="scientific">Chionoecetes opilio</name>
    <name type="common">Atlantic snow crab</name>
    <name type="synonym">Cancer opilio</name>
    <dbReference type="NCBI Taxonomy" id="41210"/>
    <lineage>
        <taxon>Eukaryota</taxon>
        <taxon>Metazoa</taxon>
        <taxon>Ecdysozoa</taxon>
        <taxon>Arthropoda</taxon>
        <taxon>Crustacea</taxon>
        <taxon>Multicrustacea</taxon>
        <taxon>Malacostraca</taxon>
        <taxon>Eumalacostraca</taxon>
        <taxon>Eucarida</taxon>
        <taxon>Decapoda</taxon>
        <taxon>Pleocyemata</taxon>
        <taxon>Brachyura</taxon>
        <taxon>Eubrachyura</taxon>
        <taxon>Majoidea</taxon>
        <taxon>Majidae</taxon>
        <taxon>Chionoecetes</taxon>
    </lineage>
</organism>
<dbReference type="SUPFAM" id="SSF52540">
    <property type="entry name" value="P-loop containing nucleoside triphosphate hydrolases"/>
    <property type="match status" value="1"/>
</dbReference>
<dbReference type="EMBL" id="JACEEZ010017512">
    <property type="protein sequence ID" value="KAG0717460.1"/>
    <property type="molecule type" value="Genomic_DNA"/>
</dbReference>
<gene>
    <name evidence="2" type="primary">RABL6</name>
    <name evidence="2" type="ORF">GWK47_054373</name>
</gene>
<dbReference type="OrthoDB" id="207081at2759"/>
<dbReference type="GO" id="GO:0005829">
    <property type="term" value="C:cytosol"/>
    <property type="evidence" value="ECO:0007669"/>
    <property type="project" value="TreeGrafter"/>
</dbReference>
<dbReference type="PANTHER" id="PTHR14932:SF1">
    <property type="entry name" value="RAB-LIKE PROTEIN 6"/>
    <property type="match status" value="1"/>
</dbReference>
<feature type="compositionally biased region" description="Low complexity" evidence="1">
    <location>
        <begin position="324"/>
        <end position="337"/>
    </location>
</feature>
<dbReference type="Proteomes" id="UP000770661">
    <property type="component" value="Unassembled WGS sequence"/>
</dbReference>
<dbReference type="SMART" id="SM00175">
    <property type="entry name" value="RAB"/>
    <property type="match status" value="1"/>
</dbReference>
<accession>A0A8J4XYX4</accession>
<dbReference type="Gene3D" id="3.40.50.300">
    <property type="entry name" value="P-loop containing nucleotide triphosphate hydrolases"/>
    <property type="match status" value="1"/>
</dbReference>
<evidence type="ECO:0000313" key="2">
    <source>
        <dbReference type="EMBL" id="KAG0717460.1"/>
    </source>
</evidence>
<dbReference type="PROSITE" id="PS51419">
    <property type="entry name" value="RAB"/>
    <property type="match status" value="1"/>
</dbReference>
<dbReference type="AlphaFoldDB" id="A0A8J4XYX4"/>
<proteinExistence type="predicted"/>
<dbReference type="GO" id="GO:0005525">
    <property type="term" value="F:GTP binding"/>
    <property type="evidence" value="ECO:0007669"/>
    <property type="project" value="InterPro"/>
</dbReference>
<dbReference type="PRINTS" id="PR00449">
    <property type="entry name" value="RASTRNSFRMNG"/>
</dbReference>
<keyword evidence="3" id="KW-1185">Reference proteome</keyword>
<sequence length="372" mass="41005">MFSALRKLTGRGVEGSVNATSPPGMQAMAASLQRRFARGVQYNMKIVIRGDRNVGKSCLFRRLQGQPFHEEYIPTEEIQVASIQWNYKATDDVVKVEVWDVVDKGKKKKKIEGLKLDNSSLEFEEPALDAEFLDVYKGTNGVILMLDMTKNWTYDYVKREIMNVPLHIPVLLLANHRDMGHHRVVSEDDVRFFVESLERPEGAADIRYTESSMRNGYGLKLLHKFFNLPFLQLQRLTLLRQLETNTAEIEATVQELDLYQESDDADYDIFLSQLTDRRRGVAESLGPVGQAAAPTNTVPFSQLQSPGVAPAGSVSPNINGVPKSASMPVSLSSASSSTQPYPVPPAGLPSSTATPSTQPAKTSAGSASTTGR</sequence>
<dbReference type="PANTHER" id="PTHR14932">
    <property type="entry name" value="RAS GTPASE-RELATED"/>
    <property type="match status" value="1"/>
</dbReference>
<name>A0A8J4XYX4_CHIOP</name>
<dbReference type="GO" id="GO:0005634">
    <property type="term" value="C:nucleus"/>
    <property type="evidence" value="ECO:0007669"/>
    <property type="project" value="TreeGrafter"/>
</dbReference>
<comment type="caution">
    <text evidence="2">The sequence shown here is derived from an EMBL/GenBank/DDBJ whole genome shotgun (WGS) entry which is preliminary data.</text>
</comment>
<evidence type="ECO:0000313" key="3">
    <source>
        <dbReference type="Proteomes" id="UP000770661"/>
    </source>
</evidence>
<reference evidence="2" key="1">
    <citation type="submission" date="2020-07" db="EMBL/GenBank/DDBJ databases">
        <title>The High-quality genome of the commercially important snow crab, Chionoecetes opilio.</title>
        <authorList>
            <person name="Jeong J.-H."/>
            <person name="Ryu S."/>
        </authorList>
    </citation>
    <scope>NUCLEOTIDE SEQUENCE</scope>
    <source>
        <strain evidence="2">MADBK_172401_WGS</strain>
        <tissue evidence="2">Digestive gland</tissue>
    </source>
</reference>
<evidence type="ECO:0000256" key="1">
    <source>
        <dbReference type="SAM" id="MobiDB-lite"/>
    </source>
</evidence>